<reference evidence="1 2" key="1">
    <citation type="journal article" date="2015" name="Sci. Rep.">
        <title>The power of single molecule real-time sequencing technology in the de novo assembly of a eukaryotic genome.</title>
        <authorList>
            <person name="Sakai H."/>
            <person name="Naito K."/>
            <person name="Ogiso-Tanaka E."/>
            <person name="Takahashi Y."/>
            <person name="Iseki K."/>
            <person name="Muto C."/>
            <person name="Satou K."/>
            <person name="Teruya K."/>
            <person name="Shiroma A."/>
            <person name="Shimoji M."/>
            <person name="Hirano T."/>
            <person name="Itoh T."/>
            <person name="Kaga A."/>
            <person name="Tomooka N."/>
        </authorList>
    </citation>
    <scope>NUCLEOTIDE SEQUENCE [LARGE SCALE GENOMIC DNA]</scope>
    <source>
        <strain evidence="2">cv. Shumari</strain>
    </source>
</reference>
<gene>
    <name evidence="1" type="primary">Vigan.08G151500</name>
    <name evidence="1" type="ORF">VIGAN_08151500</name>
</gene>
<organism evidence="1 2">
    <name type="scientific">Vigna angularis var. angularis</name>
    <dbReference type="NCBI Taxonomy" id="157739"/>
    <lineage>
        <taxon>Eukaryota</taxon>
        <taxon>Viridiplantae</taxon>
        <taxon>Streptophyta</taxon>
        <taxon>Embryophyta</taxon>
        <taxon>Tracheophyta</taxon>
        <taxon>Spermatophyta</taxon>
        <taxon>Magnoliopsida</taxon>
        <taxon>eudicotyledons</taxon>
        <taxon>Gunneridae</taxon>
        <taxon>Pentapetalae</taxon>
        <taxon>rosids</taxon>
        <taxon>fabids</taxon>
        <taxon>Fabales</taxon>
        <taxon>Fabaceae</taxon>
        <taxon>Papilionoideae</taxon>
        <taxon>50 kb inversion clade</taxon>
        <taxon>NPAAA clade</taxon>
        <taxon>indigoferoid/millettioid clade</taxon>
        <taxon>Phaseoleae</taxon>
        <taxon>Vigna</taxon>
    </lineage>
</organism>
<protein>
    <submittedName>
        <fullName evidence="1">Uncharacterized protein</fullName>
    </submittedName>
</protein>
<keyword evidence="2" id="KW-1185">Reference proteome</keyword>
<sequence length="71" mass="8361">MSIVLTANKFLVGSMREPMRNLRSTRKASLFLRRLKLSGKTATKHFKLLLMCLSLCSFHHFYTHCWNKTKM</sequence>
<dbReference type="AlphaFoldDB" id="A0A0S3SPV2"/>
<dbReference type="Proteomes" id="UP000291084">
    <property type="component" value="Chromosome 8"/>
</dbReference>
<name>A0A0S3SPV2_PHAAN</name>
<evidence type="ECO:0000313" key="2">
    <source>
        <dbReference type="Proteomes" id="UP000291084"/>
    </source>
</evidence>
<accession>A0A0S3SPV2</accession>
<dbReference type="EMBL" id="AP015041">
    <property type="protein sequence ID" value="BAT94869.1"/>
    <property type="molecule type" value="Genomic_DNA"/>
</dbReference>
<evidence type="ECO:0000313" key="1">
    <source>
        <dbReference type="EMBL" id="BAT94869.1"/>
    </source>
</evidence>
<proteinExistence type="predicted"/>
<feature type="non-terminal residue" evidence="1">
    <location>
        <position position="71"/>
    </location>
</feature>